<evidence type="ECO:0000313" key="4">
    <source>
        <dbReference type="EMBL" id="MFC1418792.1"/>
    </source>
</evidence>
<feature type="domain" description="Tyr recombinase" evidence="3">
    <location>
        <begin position="106"/>
        <end position="318"/>
    </location>
</feature>
<dbReference type="InterPro" id="IPR002104">
    <property type="entry name" value="Integrase_catalytic"/>
</dbReference>
<protein>
    <submittedName>
        <fullName evidence="4">Integrase</fullName>
    </submittedName>
</protein>
<dbReference type="PROSITE" id="PS51898">
    <property type="entry name" value="TYR_RECOMBINASE"/>
    <property type="match status" value="1"/>
</dbReference>
<evidence type="ECO:0000259" key="3">
    <source>
        <dbReference type="PROSITE" id="PS51898"/>
    </source>
</evidence>
<sequence length="323" mass="35670">MPPSTRRAYKTCWRNLEAWCRPRGLEPFGGLTPSDLIEWTVHLTTVPSQRTGELLSPSHIGKHLSAVTAYHRAGQLPAPDGYGARKILESYEQRLALENHPKATPRKASAAVPRALRKLTAVCDPATTIGVRDRCIQLLGMCLAARASDLVAIGRDRIRVDPDGRGIAVLVYRRKVKKWAWKGIPYGSHPDTCPVRATIAWLDLLDKAGFTEGPVFLRVDRHGNIAHKIMRKGREVGDPTGRLSTEAVSDVIERAADRADLPGRWRSHSLRRGLVNAARANGADLVDIGRHGDWADGSKELIGYIDEADIWDTEHNVLYGIGL</sequence>
<dbReference type="Gene3D" id="1.10.150.130">
    <property type="match status" value="1"/>
</dbReference>
<keyword evidence="1" id="KW-0238">DNA-binding</keyword>
<dbReference type="SUPFAM" id="SSF56349">
    <property type="entry name" value="DNA breaking-rejoining enzymes"/>
    <property type="match status" value="1"/>
</dbReference>
<dbReference type="SUPFAM" id="SSF47823">
    <property type="entry name" value="lambda integrase-like, N-terminal domain"/>
    <property type="match status" value="1"/>
</dbReference>
<dbReference type="EMBL" id="JBHFAB010000013">
    <property type="protein sequence ID" value="MFC1418792.1"/>
    <property type="molecule type" value="Genomic_DNA"/>
</dbReference>
<evidence type="ECO:0000313" key="5">
    <source>
        <dbReference type="Proteomes" id="UP001592531"/>
    </source>
</evidence>
<dbReference type="RefSeq" id="WP_380537588.1">
    <property type="nucleotide sequence ID" value="NZ_JBHFAB010000013.1"/>
</dbReference>
<name>A0ABV6VZ53_9ACTN</name>
<proteinExistence type="predicted"/>
<evidence type="ECO:0000256" key="1">
    <source>
        <dbReference type="ARBA" id="ARBA00023125"/>
    </source>
</evidence>
<keyword evidence="2" id="KW-0233">DNA recombination</keyword>
<gene>
    <name evidence="4" type="ORF">ACEZDE_19445</name>
</gene>
<comment type="caution">
    <text evidence="4">The sequence shown here is derived from an EMBL/GenBank/DDBJ whole genome shotgun (WGS) entry which is preliminary data.</text>
</comment>
<organism evidence="4 5">
    <name type="scientific">Streptacidiphilus cavernicola</name>
    <dbReference type="NCBI Taxonomy" id="3342716"/>
    <lineage>
        <taxon>Bacteria</taxon>
        <taxon>Bacillati</taxon>
        <taxon>Actinomycetota</taxon>
        <taxon>Actinomycetes</taxon>
        <taxon>Kitasatosporales</taxon>
        <taxon>Streptomycetaceae</taxon>
        <taxon>Streptacidiphilus</taxon>
    </lineage>
</organism>
<dbReference type="Proteomes" id="UP001592531">
    <property type="component" value="Unassembled WGS sequence"/>
</dbReference>
<dbReference type="InterPro" id="IPR013762">
    <property type="entry name" value="Integrase-like_cat_sf"/>
</dbReference>
<reference evidence="4 5" key="1">
    <citation type="submission" date="2024-09" db="EMBL/GenBank/DDBJ databases">
        <authorList>
            <person name="Lee S.D."/>
        </authorList>
    </citation>
    <scope>NUCLEOTIDE SEQUENCE [LARGE SCALE GENOMIC DNA]</scope>
    <source>
        <strain evidence="4 5">N8-3</strain>
    </source>
</reference>
<accession>A0ABV6VZ53</accession>
<dbReference type="Gene3D" id="1.10.443.10">
    <property type="entry name" value="Intergrase catalytic core"/>
    <property type="match status" value="1"/>
</dbReference>
<dbReference type="InterPro" id="IPR011010">
    <property type="entry name" value="DNA_brk_join_enz"/>
</dbReference>
<keyword evidence="5" id="KW-1185">Reference proteome</keyword>
<evidence type="ECO:0000256" key="2">
    <source>
        <dbReference type="ARBA" id="ARBA00023172"/>
    </source>
</evidence>
<dbReference type="InterPro" id="IPR010998">
    <property type="entry name" value="Integrase_recombinase_N"/>
</dbReference>